<protein>
    <submittedName>
        <fullName evidence="1">Uncharacterized protein</fullName>
    </submittedName>
</protein>
<evidence type="ECO:0000313" key="2">
    <source>
        <dbReference type="Proteomes" id="UP000488936"/>
    </source>
</evidence>
<comment type="caution">
    <text evidence="1">The sequence shown here is derived from an EMBL/GenBank/DDBJ whole genome shotgun (WGS) entry which is preliminary data.</text>
</comment>
<reference evidence="1 2" key="1">
    <citation type="journal article" date="2006" name="Int. J. Syst. Evol. Microbiol.">
        <title>Myroides pelagicus sp. nov., isolated from seawater in Thailand.</title>
        <authorList>
            <person name="Yoon J."/>
            <person name="Maneerat S."/>
            <person name="Kawai F."/>
            <person name="Yokota A."/>
        </authorList>
    </citation>
    <scope>NUCLEOTIDE SEQUENCE [LARGE SCALE GENOMIC DNA]</scope>
    <source>
        <strain evidence="1 2">SM1T</strain>
    </source>
</reference>
<dbReference type="RefSeq" id="WP_155034421.1">
    <property type="nucleotide sequence ID" value="NZ_JBHTIG010000060.1"/>
</dbReference>
<organism evidence="1 2">
    <name type="scientific">Myroides pelagicus</name>
    <dbReference type="NCBI Taxonomy" id="270914"/>
    <lineage>
        <taxon>Bacteria</taxon>
        <taxon>Pseudomonadati</taxon>
        <taxon>Bacteroidota</taxon>
        <taxon>Flavobacteriia</taxon>
        <taxon>Flavobacteriales</taxon>
        <taxon>Flavobacteriaceae</taxon>
        <taxon>Myroides</taxon>
    </lineage>
</organism>
<name>A0A7K1GHF7_9FLAO</name>
<gene>
    <name evidence="1" type="ORF">GJV77_00625</name>
</gene>
<evidence type="ECO:0000313" key="1">
    <source>
        <dbReference type="EMBL" id="MTH28431.1"/>
    </source>
</evidence>
<accession>A0A7K1GHF7</accession>
<keyword evidence="2" id="KW-1185">Reference proteome</keyword>
<sequence length="91" mass="10599">MKTFNYRGTEINEVNINNFENEFEDLGINVDEAWRIMGDGASDMIYISTGFLNALKTGSNQDGEWHHYFLKKESYIARKFKFNNKVSTYGL</sequence>
<proteinExistence type="predicted"/>
<dbReference type="AlphaFoldDB" id="A0A7K1GHF7"/>
<dbReference type="EMBL" id="WMJY01000001">
    <property type="protein sequence ID" value="MTH28431.1"/>
    <property type="molecule type" value="Genomic_DNA"/>
</dbReference>
<dbReference type="Proteomes" id="UP000488936">
    <property type="component" value="Unassembled WGS sequence"/>
</dbReference>